<proteinExistence type="predicted"/>
<dbReference type="AlphaFoldDB" id="A0A061AFV6"/>
<dbReference type="GO" id="GO:0050661">
    <property type="term" value="F:NADP binding"/>
    <property type="evidence" value="ECO:0007669"/>
    <property type="project" value="InterPro"/>
</dbReference>
<keyword evidence="2" id="KW-0285">Flavoprotein</keyword>
<dbReference type="InterPro" id="IPR013785">
    <property type="entry name" value="Aldolase_TIM"/>
</dbReference>
<dbReference type="GO" id="GO:0010181">
    <property type="term" value="F:FMN binding"/>
    <property type="evidence" value="ECO:0007669"/>
    <property type="project" value="InterPro"/>
</dbReference>
<keyword evidence="5" id="KW-0560">Oxidoreductase</keyword>
<dbReference type="KEGG" id="aoc:Aocu_03830"/>
<dbReference type="EMBL" id="LK028559">
    <property type="protein sequence ID" value="CDR30456.1"/>
    <property type="molecule type" value="Genomic_DNA"/>
</dbReference>
<evidence type="ECO:0000259" key="6">
    <source>
        <dbReference type="Pfam" id="PF00724"/>
    </source>
</evidence>
<dbReference type="HOGENOM" id="CLU_012153_2_1_14"/>
<accession>A0A061AFV6</accession>
<evidence type="ECO:0000256" key="3">
    <source>
        <dbReference type="ARBA" id="ARBA00022643"/>
    </source>
</evidence>
<name>A0A061AFV6_9MOLU</name>
<keyword evidence="3" id="KW-0288">FMN</keyword>
<organism evidence="7 8">
    <name type="scientific">Acholeplasma oculi</name>
    <dbReference type="NCBI Taxonomy" id="35623"/>
    <lineage>
        <taxon>Bacteria</taxon>
        <taxon>Bacillati</taxon>
        <taxon>Mycoplasmatota</taxon>
        <taxon>Mollicutes</taxon>
        <taxon>Acholeplasmatales</taxon>
        <taxon>Acholeplasmataceae</taxon>
        <taxon>Acholeplasma</taxon>
    </lineage>
</organism>
<evidence type="ECO:0000256" key="1">
    <source>
        <dbReference type="ARBA" id="ARBA00001917"/>
    </source>
</evidence>
<dbReference type="InterPro" id="IPR044152">
    <property type="entry name" value="YqjM-like"/>
</dbReference>
<protein>
    <submittedName>
        <fullName evidence="7">Flavin oxidoreductase/NADH oxidase</fullName>
    </submittedName>
</protein>
<reference evidence="8" key="1">
    <citation type="submission" date="2014-05" db="EMBL/GenBank/DDBJ databases">
        <authorList>
            <person name="Kube M."/>
        </authorList>
    </citation>
    <scope>NUCLEOTIDE SEQUENCE [LARGE SCALE GENOMIC DNA]</scope>
</reference>
<evidence type="ECO:0000256" key="2">
    <source>
        <dbReference type="ARBA" id="ARBA00022630"/>
    </source>
</evidence>
<dbReference type="PANTHER" id="PTHR43303">
    <property type="entry name" value="NADPH DEHYDROGENASE C23G7.10C-RELATED"/>
    <property type="match status" value="1"/>
</dbReference>
<sequence>MILDPFVIKNHTFKNRIMMSPMCMYQVYKKDGVATNFHYTHYTARALGGVGYIMIESTAVLPNGRITYEDLGLWSDSQIEPLKKIVEGVHALGAKIGIQLSHAGRKSRTENIVSSTNQPFSESYLTPGRLSPEGIKEIVNAFKASARRAREIGFDSIELHGAHGYLINQFMSPLVNDRDDEYKDGLKFLEEIIDAVRSEMDKDQLLQLRISAYEYDELGLTPYDWAGILNVIKHKIDMVDISSGGVIPNMVNDYPGYQLPFAKIIKEETGIITITGGQIDNLNLANEALEKEDCDMVFFGRKLLMDPFFIYKYDESLLPTSYKRASTLIKSKS</sequence>
<dbReference type="PANTHER" id="PTHR43303:SF4">
    <property type="entry name" value="NADPH DEHYDROGENASE C23G7.10C-RELATED"/>
    <property type="match status" value="1"/>
</dbReference>
<dbReference type="InterPro" id="IPR001155">
    <property type="entry name" value="OxRdtase_FMN_N"/>
</dbReference>
<feature type="domain" description="NADH:flavin oxidoreductase/NADH oxidase N-terminal" evidence="6">
    <location>
        <begin position="3"/>
        <end position="315"/>
    </location>
</feature>
<dbReference type="OrthoDB" id="9772736at2"/>
<dbReference type="Pfam" id="PF00724">
    <property type="entry name" value="Oxidored_FMN"/>
    <property type="match status" value="1"/>
</dbReference>
<dbReference type="PATRIC" id="fig|35623.3.peg.383"/>
<evidence type="ECO:0000256" key="4">
    <source>
        <dbReference type="ARBA" id="ARBA00022857"/>
    </source>
</evidence>
<evidence type="ECO:0000313" key="7">
    <source>
        <dbReference type="EMBL" id="CDR30456.1"/>
    </source>
</evidence>
<dbReference type="Gene3D" id="3.20.20.70">
    <property type="entry name" value="Aldolase class I"/>
    <property type="match status" value="1"/>
</dbReference>
<evidence type="ECO:0000313" key="8">
    <source>
        <dbReference type="Proteomes" id="UP000032434"/>
    </source>
</evidence>
<dbReference type="SUPFAM" id="SSF51395">
    <property type="entry name" value="FMN-linked oxidoreductases"/>
    <property type="match status" value="1"/>
</dbReference>
<dbReference type="STRING" id="35623.Aocu_03830"/>
<dbReference type="Proteomes" id="UP000032434">
    <property type="component" value="Chromosome 1"/>
</dbReference>
<comment type="cofactor">
    <cofactor evidence="1">
        <name>FMN</name>
        <dbReference type="ChEBI" id="CHEBI:58210"/>
    </cofactor>
</comment>
<evidence type="ECO:0000256" key="5">
    <source>
        <dbReference type="ARBA" id="ARBA00023002"/>
    </source>
</evidence>
<keyword evidence="8" id="KW-1185">Reference proteome</keyword>
<dbReference type="RefSeq" id="WP_045749004.1">
    <property type="nucleotide sequence ID" value="NZ_FUZK01000006.1"/>
</dbReference>
<dbReference type="FunCoup" id="A0A061AFV6">
    <property type="interactions" value="110"/>
</dbReference>
<dbReference type="GO" id="GO:0003959">
    <property type="term" value="F:NADPH dehydrogenase activity"/>
    <property type="evidence" value="ECO:0007669"/>
    <property type="project" value="InterPro"/>
</dbReference>
<keyword evidence="4" id="KW-0521">NADP</keyword>
<gene>
    <name evidence="7" type="ORF">Aocu_03830</name>
</gene>
<dbReference type="InParanoid" id="A0A061AFV6"/>